<feature type="transmembrane region" description="Helical" evidence="1">
    <location>
        <begin position="20"/>
        <end position="43"/>
    </location>
</feature>
<reference evidence="3" key="1">
    <citation type="submission" date="2018-12" db="EMBL/GenBank/DDBJ databases">
        <title>Complete genome sequencing of Jeotgalibaca sp. H21T32.</title>
        <authorList>
            <person name="Bae J.-W."/>
            <person name="Lee S.-Y."/>
        </authorList>
    </citation>
    <scope>NUCLEOTIDE SEQUENCE [LARGE SCALE GENOMIC DNA]</scope>
    <source>
        <strain evidence="3">H21T32</strain>
    </source>
</reference>
<protein>
    <submittedName>
        <fullName evidence="2">DUF624 domain-containing protein</fullName>
    </submittedName>
</protein>
<proteinExistence type="predicted"/>
<keyword evidence="1" id="KW-1133">Transmembrane helix</keyword>
<keyword evidence="1" id="KW-0812">Transmembrane</keyword>
<feature type="transmembrane region" description="Helical" evidence="1">
    <location>
        <begin position="150"/>
        <end position="173"/>
    </location>
</feature>
<evidence type="ECO:0000313" key="2">
    <source>
        <dbReference type="EMBL" id="AZP03580.1"/>
    </source>
</evidence>
<keyword evidence="3" id="KW-1185">Reference proteome</keyword>
<dbReference type="Proteomes" id="UP000273326">
    <property type="component" value="Chromosome"/>
</dbReference>
<feature type="transmembrane region" description="Helical" evidence="1">
    <location>
        <begin position="78"/>
        <end position="96"/>
    </location>
</feature>
<name>A0A3S9H8A4_9LACT</name>
<evidence type="ECO:0000313" key="3">
    <source>
        <dbReference type="Proteomes" id="UP000273326"/>
    </source>
</evidence>
<dbReference type="KEGG" id="jeh:EJN90_02235"/>
<evidence type="ECO:0000256" key="1">
    <source>
        <dbReference type="SAM" id="Phobius"/>
    </source>
</evidence>
<gene>
    <name evidence="2" type="ORF">EJN90_02235</name>
</gene>
<dbReference type="AlphaFoldDB" id="A0A3S9H8A4"/>
<dbReference type="Pfam" id="PF04854">
    <property type="entry name" value="DUF624"/>
    <property type="match status" value="1"/>
</dbReference>
<dbReference type="EMBL" id="CP034465">
    <property type="protein sequence ID" value="AZP03580.1"/>
    <property type="molecule type" value="Genomic_DNA"/>
</dbReference>
<accession>A0A3S9H8A4</accession>
<dbReference type="InterPro" id="IPR006938">
    <property type="entry name" value="DUF624"/>
</dbReference>
<feature type="transmembrane region" description="Helical" evidence="1">
    <location>
        <begin position="108"/>
        <end position="129"/>
    </location>
</feature>
<feature type="transmembrane region" description="Helical" evidence="1">
    <location>
        <begin position="179"/>
        <end position="199"/>
    </location>
</feature>
<sequence>MTMKFFDINSPLNKLLTNIADLMLVNFLFILFSLPIVTFGASLTAMNHVTLQMSEGKQLSIFKSFFESFKENFKQATGLWAIVFGMNAVFFAWYIVIENMIDTNIASILRAFLYVFIVIFSMILIYLFYLQAKFENTIGETIKNAFLMSIRHLFTTLLSLVIIGGTVIAIMFYPRVTGYGLLLVLGGFSLVSYGISFLMKRVFRHYIQT</sequence>
<dbReference type="OrthoDB" id="9814991at2"/>
<organism evidence="2 3">
    <name type="scientific">Jeotgalibaca ciconiae</name>
    <dbReference type="NCBI Taxonomy" id="2496265"/>
    <lineage>
        <taxon>Bacteria</taxon>
        <taxon>Bacillati</taxon>
        <taxon>Bacillota</taxon>
        <taxon>Bacilli</taxon>
        <taxon>Lactobacillales</taxon>
        <taxon>Carnobacteriaceae</taxon>
        <taxon>Jeotgalibaca</taxon>
    </lineage>
</organism>
<keyword evidence="1" id="KW-0472">Membrane</keyword>